<accession>A0A820KFD1</accession>
<dbReference type="AlphaFoldDB" id="A0A820KFD1"/>
<reference evidence="1" key="1">
    <citation type="submission" date="2021-02" db="EMBL/GenBank/DDBJ databases">
        <authorList>
            <person name="Nowell W R."/>
        </authorList>
    </citation>
    <scope>NUCLEOTIDE SEQUENCE</scope>
</reference>
<comment type="caution">
    <text evidence="1">The sequence shown here is derived from an EMBL/GenBank/DDBJ whole genome shotgun (WGS) entry which is preliminary data.</text>
</comment>
<dbReference type="Proteomes" id="UP000663823">
    <property type="component" value="Unassembled WGS sequence"/>
</dbReference>
<dbReference type="EMBL" id="CAJOAX010060397">
    <property type="protein sequence ID" value="CAF4341064.1"/>
    <property type="molecule type" value="Genomic_DNA"/>
</dbReference>
<organism evidence="1 2">
    <name type="scientific">Rotaria sordida</name>
    <dbReference type="NCBI Taxonomy" id="392033"/>
    <lineage>
        <taxon>Eukaryota</taxon>
        <taxon>Metazoa</taxon>
        <taxon>Spiralia</taxon>
        <taxon>Gnathifera</taxon>
        <taxon>Rotifera</taxon>
        <taxon>Eurotatoria</taxon>
        <taxon>Bdelloidea</taxon>
        <taxon>Philodinida</taxon>
        <taxon>Philodinidae</taxon>
        <taxon>Rotaria</taxon>
    </lineage>
</organism>
<evidence type="ECO:0000313" key="2">
    <source>
        <dbReference type="Proteomes" id="UP000663823"/>
    </source>
</evidence>
<feature type="non-terminal residue" evidence="1">
    <location>
        <position position="38"/>
    </location>
</feature>
<gene>
    <name evidence="1" type="ORF">OTI717_LOCUS43250</name>
</gene>
<name>A0A820KFD1_9BILA</name>
<protein>
    <submittedName>
        <fullName evidence="1">Uncharacterized protein</fullName>
    </submittedName>
</protein>
<proteinExistence type="predicted"/>
<evidence type="ECO:0000313" key="1">
    <source>
        <dbReference type="EMBL" id="CAF4341064.1"/>
    </source>
</evidence>
<sequence>MQAFALKLQNVRRARGHIDGWRIRTFLIIANSDTSPQR</sequence>